<evidence type="ECO:0000259" key="1">
    <source>
        <dbReference type="Pfam" id="PF21836"/>
    </source>
</evidence>
<feature type="domain" description="DUF6895" evidence="1">
    <location>
        <begin position="21"/>
        <end position="298"/>
    </location>
</feature>
<evidence type="ECO:0000313" key="2">
    <source>
        <dbReference type="EMBL" id="TKC92420.1"/>
    </source>
</evidence>
<organism evidence="2 3">
    <name type="scientific">Trinickia terrae</name>
    <dbReference type="NCBI Taxonomy" id="2571161"/>
    <lineage>
        <taxon>Bacteria</taxon>
        <taxon>Pseudomonadati</taxon>
        <taxon>Pseudomonadota</taxon>
        <taxon>Betaproteobacteria</taxon>
        <taxon>Burkholderiales</taxon>
        <taxon>Burkholderiaceae</taxon>
        <taxon>Trinickia</taxon>
    </lineage>
</organism>
<proteinExistence type="predicted"/>
<keyword evidence="3" id="KW-1185">Reference proteome</keyword>
<name>A0A4V5PJR2_9BURK</name>
<accession>A0A4V5PJR2</accession>
<protein>
    <recommendedName>
        <fullName evidence="1">DUF6895 domain-containing protein</fullName>
    </recommendedName>
</protein>
<reference evidence="2 3" key="1">
    <citation type="submission" date="2019-04" db="EMBL/GenBank/DDBJ databases">
        <title>Trinickia sp. 7GSK02, isolated from subtropical forest soil.</title>
        <authorList>
            <person name="Gao Z.-H."/>
            <person name="Qiu L.-H."/>
        </authorList>
    </citation>
    <scope>NUCLEOTIDE SEQUENCE [LARGE SCALE GENOMIC DNA]</scope>
    <source>
        <strain evidence="2 3">7GSK02</strain>
    </source>
</reference>
<dbReference type="Pfam" id="PF21836">
    <property type="entry name" value="DUF6895"/>
    <property type="match status" value="1"/>
</dbReference>
<comment type="caution">
    <text evidence="2">The sequence shown here is derived from an EMBL/GenBank/DDBJ whole genome shotgun (WGS) entry which is preliminary data.</text>
</comment>
<dbReference type="InterPro" id="IPR054190">
    <property type="entry name" value="DUF6895"/>
</dbReference>
<dbReference type="OrthoDB" id="9154886at2"/>
<gene>
    <name evidence="2" type="ORF">FAZ69_01710</name>
</gene>
<dbReference type="AlphaFoldDB" id="A0A4V5PJR2"/>
<dbReference type="RefSeq" id="WP_136892202.1">
    <property type="nucleotide sequence ID" value="NZ_SWJE01000001.1"/>
</dbReference>
<dbReference type="Proteomes" id="UP000305539">
    <property type="component" value="Unassembled WGS sequence"/>
</dbReference>
<sequence length="386" mass="43849">MRDTRNNLAHVLGFARSLLTDLDRFAESSSRYDPALDRHQILDKLVAETALLLLIASRIPESYGFQTDIRELSAILSPHARTARHLFLLASSPQAVGGIALAHIALTCLGERDDTFDAAVQAAFASPYIDSIDRPNFRQMEVRWLYSLYSNTIPDFSDLLPCSIINKPMHPIFMRREDAYAVTHAAMYLTDFGRSAFSPSIDRWKLCGFVDHSISWCLAYSDWDLLGEIVMVQRFLQSRDSIFLRMANSVLSDVFSRDWFIPGPNFVAETYNALPDNQKKQYTVVHGYHSTYVYGILCSLDLIRGEDTVRCELDDVTPSDEQVVAENSKLIKLAREARGVELMQELEQHRNTCIPRIAETCEVAAEAICQTLRASAYRRLELEPRR</sequence>
<dbReference type="EMBL" id="SWJE01000001">
    <property type="protein sequence ID" value="TKC92420.1"/>
    <property type="molecule type" value="Genomic_DNA"/>
</dbReference>
<evidence type="ECO:0000313" key="3">
    <source>
        <dbReference type="Proteomes" id="UP000305539"/>
    </source>
</evidence>